<gene>
    <name evidence="1" type="ORF">BpHYR1_041582</name>
</gene>
<name>A0A3M7SRK2_BRAPC</name>
<dbReference type="AlphaFoldDB" id="A0A3M7SRK2"/>
<sequence>MWYVLFTIYKKFNEYAIFFLLNNNENQIESIVKALKLVKCISTIAHFQCIFKIVQALNCPLLQFFETSD</sequence>
<reference evidence="1 2" key="1">
    <citation type="journal article" date="2018" name="Sci. Rep.">
        <title>Genomic signatures of local adaptation to the degree of environmental predictability in rotifers.</title>
        <authorList>
            <person name="Franch-Gras L."/>
            <person name="Hahn C."/>
            <person name="Garcia-Roger E.M."/>
            <person name="Carmona M.J."/>
            <person name="Serra M."/>
            <person name="Gomez A."/>
        </authorList>
    </citation>
    <scope>NUCLEOTIDE SEQUENCE [LARGE SCALE GENOMIC DNA]</scope>
    <source>
        <strain evidence="1">HYR1</strain>
    </source>
</reference>
<dbReference type="EMBL" id="REGN01000891">
    <property type="protein sequence ID" value="RNA38315.1"/>
    <property type="molecule type" value="Genomic_DNA"/>
</dbReference>
<accession>A0A3M7SRK2</accession>
<dbReference type="Proteomes" id="UP000276133">
    <property type="component" value="Unassembled WGS sequence"/>
</dbReference>
<evidence type="ECO:0000313" key="1">
    <source>
        <dbReference type="EMBL" id="RNA38315.1"/>
    </source>
</evidence>
<proteinExistence type="predicted"/>
<protein>
    <submittedName>
        <fullName evidence="1">Uncharacterized protein</fullName>
    </submittedName>
</protein>
<organism evidence="1 2">
    <name type="scientific">Brachionus plicatilis</name>
    <name type="common">Marine rotifer</name>
    <name type="synonym">Brachionus muelleri</name>
    <dbReference type="NCBI Taxonomy" id="10195"/>
    <lineage>
        <taxon>Eukaryota</taxon>
        <taxon>Metazoa</taxon>
        <taxon>Spiralia</taxon>
        <taxon>Gnathifera</taxon>
        <taxon>Rotifera</taxon>
        <taxon>Eurotatoria</taxon>
        <taxon>Monogononta</taxon>
        <taxon>Pseudotrocha</taxon>
        <taxon>Ploima</taxon>
        <taxon>Brachionidae</taxon>
        <taxon>Brachionus</taxon>
    </lineage>
</organism>
<keyword evidence="2" id="KW-1185">Reference proteome</keyword>
<comment type="caution">
    <text evidence="1">The sequence shown here is derived from an EMBL/GenBank/DDBJ whole genome shotgun (WGS) entry which is preliminary data.</text>
</comment>
<evidence type="ECO:0000313" key="2">
    <source>
        <dbReference type="Proteomes" id="UP000276133"/>
    </source>
</evidence>